<sequence>MRLAFYGIQLLDGFETTRPNVQGRLPELMREAGFSEVRIIRNMATLFGTMTIYAACKQP</sequence>
<comment type="caution">
    <text evidence="1">The sequence shown here is derived from an EMBL/GenBank/DDBJ whole genome shotgun (WGS) entry which is preliminary data.</text>
</comment>
<name>A0ABU3BCU3_9GAMM</name>
<evidence type="ECO:0000313" key="1">
    <source>
        <dbReference type="EMBL" id="MDT0619835.1"/>
    </source>
</evidence>
<evidence type="ECO:0000313" key="2">
    <source>
        <dbReference type="Proteomes" id="UP001259982"/>
    </source>
</evidence>
<protein>
    <submittedName>
        <fullName evidence="1">Uncharacterized protein</fullName>
    </submittedName>
</protein>
<accession>A0ABU3BCU3</accession>
<dbReference type="RefSeq" id="WP_311660526.1">
    <property type="nucleotide sequence ID" value="NZ_JAVRHY010000022.1"/>
</dbReference>
<dbReference type="EMBL" id="JAVRHY010000022">
    <property type="protein sequence ID" value="MDT0619835.1"/>
    <property type="molecule type" value="Genomic_DNA"/>
</dbReference>
<organism evidence="1 2">
    <name type="scientific">Spectribacter acetivorans</name>
    <dbReference type="NCBI Taxonomy" id="3075603"/>
    <lineage>
        <taxon>Bacteria</taxon>
        <taxon>Pseudomonadati</taxon>
        <taxon>Pseudomonadota</taxon>
        <taxon>Gammaproteobacteria</taxon>
        <taxon>Salinisphaerales</taxon>
        <taxon>Salinisphaeraceae</taxon>
        <taxon>Spectribacter</taxon>
    </lineage>
</organism>
<reference evidence="1 2" key="1">
    <citation type="submission" date="2023-09" db="EMBL/GenBank/DDBJ databases">
        <authorList>
            <person name="Rey-Velasco X."/>
        </authorList>
    </citation>
    <scope>NUCLEOTIDE SEQUENCE [LARGE SCALE GENOMIC DNA]</scope>
    <source>
        <strain evidence="1 2">P385</strain>
    </source>
</reference>
<gene>
    <name evidence="1" type="ORF">RM531_15280</name>
</gene>
<keyword evidence="2" id="KW-1185">Reference proteome</keyword>
<dbReference type="Proteomes" id="UP001259982">
    <property type="component" value="Unassembled WGS sequence"/>
</dbReference>
<proteinExistence type="predicted"/>